<dbReference type="Proteomes" id="UP000018159">
    <property type="component" value="Unassembled WGS sequence"/>
</dbReference>
<dbReference type="STRING" id="1407055.NITUZ_30255"/>
<dbReference type="InterPro" id="IPR000266">
    <property type="entry name" value="Ribosomal_uS17"/>
</dbReference>
<dbReference type="GO" id="GO:0022627">
    <property type="term" value="C:cytosolic small ribosomal subunit"/>
    <property type="evidence" value="ECO:0007669"/>
    <property type="project" value="TreeGrafter"/>
</dbReference>
<dbReference type="AlphaFoldDB" id="V6ASX5"/>
<dbReference type="Proteomes" id="UP000655759">
    <property type="component" value="Unassembled WGS sequence"/>
</dbReference>
<keyword evidence="6" id="KW-1185">Reference proteome</keyword>
<comment type="caution">
    <text evidence="5">The sequence shown here is derived from an EMBL/GenBank/DDBJ whole genome shotgun (WGS) entry which is preliminary data.</text>
</comment>
<evidence type="ECO:0000313" key="6">
    <source>
        <dbReference type="Proteomes" id="UP000018159"/>
    </source>
</evidence>
<dbReference type="GO" id="GO:0003735">
    <property type="term" value="F:structural constituent of ribosome"/>
    <property type="evidence" value="ECO:0007669"/>
    <property type="project" value="InterPro"/>
</dbReference>
<keyword evidence="2 5" id="KW-0689">Ribosomal protein</keyword>
<dbReference type="OrthoDB" id="10698at2157"/>
<proteinExistence type="inferred from homology"/>
<dbReference type="SUPFAM" id="SSF50249">
    <property type="entry name" value="Nucleic acid-binding proteins"/>
    <property type="match status" value="1"/>
</dbReference>
<dbReference type="Gene3D" id="2.40.50.1000">
    <property type="match status" value="1"/>
</dbReference>
<evidence type="ECO:0000313" key="4">
    <source>
        <dbReference type="EMBL" id="CAE6499849.1"/>
    </source>
</evidence>
<name>V6ASX5_9ARCH</name>
<reference evidence="5" key="2">
    <citation type="submission" date="2013-10" db="EMBL/GenBank/DDBJ databases">
        <authorList>
            <person name="Regsiter A."/>
        </authorList>
    </citation>
    <scope>NUCLEOTIDE SEQUENCE</scope>
    <source>
        <strain evidence="5">N4</strain>
    </source>
</reference>
<dbReference type="PANTHER" id="PTHR10744:SF9">
    <property type="entry name" value="40S RIBOSOMAL PROTEIN S11-RELATED"/>
    <property type="match status" value="1"/>
</dbReference>
<gene>
    <name evidence="5" type="ORF">NITUZ_30255</name>
    <name evidence="4" type="ORF">NUZ5A_50948</name>
</gene>
<sequence>MTKNTESKTYKGIVMDNGEPLSVRGKLFEGKVVSAKNKNTVVIQHESPLYIKKSKRYARSKSKIHAYKSAKLEIKEGTTVVAAECRPIAKSVSFVVVEVKS</sequence>
<reference evidence="4" key="3">
    <citation type="submission" date="2021-02" db="EMBL/GenBank/DDBJ databases">
        <authorList>
            <person name="Han P."/>
        </authorList>
    </citation>
    <scope>NUCLEOTIDE SEQUENCE</scope>
    <source>
        <strain evidence="4">Candidatus Nitrosotenuis uzonensis 5A</strain>
    </source>
</reference>
<evidence type="ECO:0000256" key="2">
    <source>
        <dbReference type="ARBA" id="ARBA00022980"/>
    </source>
</evidence>
<dbReference type="CDD" id="cd00364">
    <property type="entry name" value="Ribosomal_uS17"/>
    <property type="match status" value="1"/>
</dbReference>
<dbReference type="InterPro" id="IPR012340">
    <property type="entry name" value="NA-bd_OB-fold"/>
</dbReference>
<dbReference type="EMBL" id="CBTY010000008">
    <property type="protein sequence ID" value="CDI05563.1"/>
    <property type="molecule type" value="Genomic_DNA"/>
</dbReference>
<organism evidence="5 6">
    <name type="scientific">Candidatus Nitrosotenuis uzonensis</name>
    <dbReference type="NCBI Taxonomy" id="1407055"/>
    <lineage>
        <taxon>Archaea</taxon>
        <taxon>Nitrososphaerota</taxon>
        <taxon>Candidatus Nitrosotenuis</taxon>
    </lineage>
</organism>
<accession>V6ASX5</accession>
<dbReference type="PANTHER" id="PTHR10744">
    <property type="entry name" value="40S RIBOSOMAL PROTEIN S11 FAMILY MEMBER"/>
    <property type="match status" value="1"/>
</dbReference>
<evidence type="ECO:0000313" key="5">
    <source>
        <dbReference type="EMBL" id="CDI05563.1"/>
    </source>
</evidence>
<dbReference type="EMBL" id="CAJNAQ010000005">
    <property type="protein sequence ID" value="CAE6499849.1"/>
    <property type="molecule type" value="Genomic_DNA"/>
</dbReference>
<dbReference type="GO" id="GO:0006412">
    <property type="term" value="P:translation"/>
    <property type="evidence" value="ECO:0007669"/>
    <property type="project" value="InterPro"/>
</dbReference>
<dbReference type="Pfam" id="PF00366">
    <property type="entry name" value="Ribosomal_S17"/>
    <property type="match status" value="1"/>
</dbReference>
<protein>
    <submittedName>
        <fullName evidence="5">30S ribosomal protein S17P</fullName>
    </submittedName>
</protein>
<reference evidence="5" key="1">
    <citation type="journal article" date="2013" name="PLoS ONE">
        <title>Enrichment and Genome Sequence of the Group I.1a Ammonia-Oxidizing Archaeon ?Ca. Nitrosotenuis uzonensis? Representing a Clade Globally.</title>
        <authorList>
            <person name="Lebedeva E.V."/>
            <person name="Hatzenpichler R."/>
            <person name="Pelletier E."/>
            <person name="Schuster N."/>
            <person name="Hauzmayer S."/>
            <person name="Bulaev A."/>
            <person name="Grigor'eva N.V."/>
            <person name="Galushko A."/>
            <person name="Schmid M."/>
            <person name="Palatinszky M."/>
            <person name="Le Paslier D."/>
            <person name="Daims H."/>
            <person name="Wagner M."/>
        </authorList>
    </citation>
    <scope>NUCLEOTIDE SEQUENCE [LARGE SCALE GENOMIC DNA]</scope>
    <source>
        <strain evidence="5">N4</strain>
    </source>
</reference>
<keyword evidence="3" id="KW-0687">Ribonucleoprotein</keyword>
<comment type="similarity">
    <text evidence="1">Belongs to the universal ribosomal protein uS17 family.</text>
</comment>
<dbReference type="RefSeq" id="WP_048195444.1">
    <property type="nucleotide sequence ID" value="NZ_CAJNAQ010000005.1"/>
</dbReference>
<evidence type="ECO:0000256" key="1">
    <source>
        <dbReference type="ARBA" id="ARBA00010254"/>
    </source>
</evidence>
<evidence type="ECO:0000256" key="3">
    <source>
        <dbReference type="ARBA" id="ARBA00023274"/>
    </source>
</evidence>